<evidence type="ECO:0000259" key="3">
    <source>
        <dbReference type="Pfam" id="PF03888"/>
    </source>
</evidence>
<keyword evidence="5" id="KW-1185">Reference proteome</keyword>
<evidence type="ECO:0000256" key="1">
    <source>
        <dbReference type="SAM" id="MobiDB-lite"/>
    </source>
</evidence>
<evidence type="ECO:0000313" key="4">
    <source>
        <dbReference type="EMBL" id="BBI50367.1"/>
    </source>
</evidence>
<feature type="region of interest" description="Disordered" evidence="1">
    <location>
        <begin position="29"/>
        <end position="61"/>
    </location>
</feature>
<dbReference type="Proteomes" id="UP000289555">
    <property type="component" value="Chromosome"/>
</dbReference>
<accession>A0ABM7GIF4</accession>
<feature type="chain" id="PRO_5045193982" description="MucB/RseB N-terminal domain-containing protein" evidence="2">
    <location>
        <begin position="30"/>
        <end position="260"/>
    </location>
</feature>
<protein>
    <recommendedName>
        <fullName evidence="3">MucB/RseB N-terminal domain-containing protein</fullName>
    </recommendedName>
</protein>
<gene>
    <name evidence="4" type="ORF">HORIV_27880</name>
</gene>
<feature type="signal peptide" evidence="2">
    <location>
        <begin position="1"/>
        <end position="29"/>
    </location>
</feature>
<proteinExistence type="predicted"/>
<keyword evidence="2" id="KW-0732">Signal</keyword>
<feature type="domain" description="MucB/RseB N-terminal" evidence="3">
    <location>
        <begin position="67"/>
        <end position="179"/>
    </location>
</feature>
<evidence type="ECO:0000313" key="5">
    <source>
        <dbReference type="Proteomes" id="UP000289555"/>
    </source>
</evidence>
<dbReference type="Gene3D" id="2.50.20.10">
    <property type="entry name" value="Lipoprotein localisation LolA/LolB/LppX"/>
    <property type="match status" value="1"/>
</dbReference>
<sequence length="260" mass="29042">MRNIRVPRRLKGTWALAFLVGTLSLQAHAENADSPTETTPSEASARSGDSDGYECAMEEAEAQPRNATEWLERGLWASHCYAFQARAVAIDSVDVRTLALSHRIKDGIRQQVVQYLDGPSVSIERRSPVGRLAWTEGHGNGELPSPARWAAHLEKYYAIELEDNARVADREAIKLVLNPATSGAIHMSGGWMGIPDCCLNMCSVTIKAGSLKPFKLPSFSLLKNILAASGRLPYRYRQYTLARHLVARWLRCTTRHFRRR</sequence>
<evidence type="ECO:0000256" key="2">
    <source>
        <dbReference type="SAM" id="SignalP"/>
    </source>
</evidence>
<dbReference type="InterPro" id="IPR033434">
    <property type="entry name" value="MucB/RseB_N"/>
</dbReference>
<dbReference type="EMBL" id="AP019416">
    <property type="protein sequence ID" value="BBI50367.1"/>
    <property type="molecule type" value="Genomic_DNA"/>
</dbReference>
<name>A0ABM7GIF4_9GAMM</name>
<reference evidence="5" key="1">
    <citation type="journal article" date="2019" name="Microbiol. Resour. Announc.">
        <title>Complete Genome Sequence of Halomonas olivaria, a Moderately Halophilic Bacterium Isolated from Olive Processing Effluents, Obtained by Nanopore Sequencing.</title>
        <authorList>
            <person name="Nagata S."/>
            <person name="Ii K.M."/>
            <person name="Tsukimi T."/>
            <person name="Miura M.C."/>
            <person name="Galipon J."/>
            <person name="Arakawa K."/>
        </authorList>
    </citation>
    <scope>NUCLEOTIDE SEQUENCE [LARGE SCALE GENOMIC DNA]</scope>
    <source>
        <strain evidence="5">TYRC17</strain>
    </source>
</reference>
<feature type="compositionally biased region" description="Polar residues" evidence="1">
    <location>
        <begin position="33"/>
        <end position="44"/>
    </location>
</feature>
<dbReference type="Pfam" id="PF03888">
    <property type="entry name" value="MucB_RseB"/>
    <property type="match status" value="1"/>
</dbReference>
<organism evidence="4 5">
    <name type="scientific">Vreelandella olivaria</name>
    <dbReference type="NCBI Taxonomy" id="390919"/>
    <lineage>
        <taxon>Bacteria</taxon>
        <taxon>Pseudomonadati</taxon>
        <taxon>Pseudomonadota</taxon>
        <taxon>Gammaproteobacteria</taxon>
        <taxon>Oceanospirillales</taxon>
        <taxon>Halomonadaceae</taxon>
        <taxon>Vreelandella</taxon>
    </lineage>
</organism>